<dbReference type="OrthoDB" id="1706639at2"/>
<organism evidence="1 2">
    <name type="scientific">Clostridium collagenovorans DSM 3089</name>
    <dbReference type="NCBI Taxonomy" id="1121306"/>
    <lineage>
        <taxon>Bacteria</taxon>
        <taxon>Bacillati</taxon>
        <taxon>Bacillota</taxon>
        <taxon>Clostridia</taxon>
        <taxon>Eubacteriales</taxon>
        <taxon>Clostridiaceae</taxon>
        <taxon>Clostridium</taxon>
    </lineage>
</organism>
<dbReference type="STRING" id="1121306.SAMN02745196_01353"/>
<sequence length="294" mass="33252">MKYIYICNLEYDYISKISLNDFQEEGRIQLDKAYNHILRPKNMISHEDKLFIANSYANTLIIVDLLSDKVIGEYYIGANCNDVIIVNKKAYFTCGECDSLIIFDLESNSILERVPCGSAPCHVAYDEKKELIVVTNLGDDSVNVINFKDYNENKKIALKSYPTKTLMDKKENIMVVLQSNMGLNKNGKISIIDTVYMKTIKEVEVGLSPIDIIEEEGNYYVANFLSGTIDVIDKKSFEIVDIMDVGGMPKKILKYGSYLYILNCLNGSLIRVDILSKEKRSLRLGGEPSAIVIN</sequence>
<dbReference type="PANTHER" id="PTHR47197:SF3">
    <property type="entry name" value="DIHYDRO-HEME D1 DEHYDROGENASE"/>
    <property type="match status" value="1"/>
</dbReference>
<dbReference type="EMBL" id="FQXP01000005">
    <property type="protein sequence ID" value="SHH78497.1"/>
    <property type="molecule type" value="Genomic_DNA"/>
</dbReference>
<evidence type="ECO:0008006" key="3">
    <source>
        <dbReference type="Google" id="ProtNLM"/>
    </source>
</evidence>
<evidence type="ECO:0000313" key="1">
    <source>
        <dbReference type="EMBL" id="SHH78497.1"/>
    </source>
</evidence>
<dbReference type="AlphaFoldDB" id="A0A1M5VTF2"/>
<dbReference type="RefSeq" id="WP_143147678.1">
    <property type="nucleotide sequence ID" value="NZ_FQXP01000005.1"/>
</dbReference>
<proteinExistence type="predicted"/>
<dbReference type="InterPro" id="IPR015943">
    <property type="entry name" value="WD40/YVTN_repeat-like_dom_sf"/>
</dbReference>
<keyword evidence="2" id="KW-1185">Reference proteome</keyword>
<evidence type="ECO:0000313" key="2">
    <source>
        <dbReference type="Proteomes" id="UP000184526"/>
    </source>
</evidence>
<dbReference type="SUPFAM" id="SSF51004">
    <property type="entry name" value="C-terminal (heme d1) domain of cytochrome cd1-nitrite reductase"/>
    <property type="match status" value="1"/>
</dbReference>
<name>A0A1M5VTF2_9CLOT</name>
<dbReference type="Gene3D" id="2.130.10.10">
    <property type="entry name" value="YVTN repeat-like/Quinoprotein amine dehydrogenase"/>
    <property type="match status" value="2"/>
</dbReference>
<dbReference type="Proteomes" id="UP000184526">
    <property type="component" value="Unassembled WGS sequence"/>
</dbReference>
<accession>A0A1M5VTF2</accession>
<dbReference type="PANTHER" id="PTHR47197">
    <property type="entry name" value="PROTEIN NIRF"/>
    <property type="match status" value="1"/>
</dbReference>
<dbReference type="InterPro" id="IPR011048">
    <property type="entry name" value="Haem_d1_sf"/>
</dbReference>
<dbReference type="InterPro" id="IPR051200">
    <property type="entry name" value="Host-pathogen_enzymatic-act"/>
</dbReference>
<gene>
    <name evidence="1" type="ORF">SAMN02745196_01353</name>
</gene>
<protein>
    <recommendedName>
        <fullName evidence="3">40-residue YVTN family beta-propeller repeat-containing protein</fullName>
    </recommendedName>
</protein>
<reference evidence="1 2" key="1">
    <citation type="submission" date="2016-11" db="EMBL/GenBank/DDBJ databases">
        <authorList>
            <person name="Jaros S."/>
            <person name="Januszkiewicz K."/>
            <person name="Wedrychowicz H."/>
        </authorList>
    </citation>
    <scope>NUCLEOTIDE SEQUENCE [LARGE SCALE GENOMIC DNA]</scope>
    <source>
        <strain evidence="1 2">DSM 3089</strain>
    </source>
</reference>